<reference evidence="2 3" key="1">
    <citation type="submission" date="2024-06" db="EMBL/GenBank/DDBJ databases">
        <title>The Natural Products Discovery Center: Release of the First 8490 Sequenced Strains for Exploring Actinobacteria Biosynthetic Diversity.</title>
        <authorList>
            <person name="Kalkreuter E."/>
            <person name="Kautsar S.A."/>
            <person name="Yang D."/>
            <person name="Bader C.D."/>
            <person name="Teijaro C.N."/>
            <person name="Fluegel L."/>
            <person name="Davis C.M."/>
            <person name="Simpson J.R."/>
            <person name="Lauterbach L."/>
            <person name="Steele A.D."/>
            <person name="Gui C."/>
            <person name="Meng S."/>
            <person name="Li G."/>
            <person name="Viehrig K."/>
            <person name="Ye F."/>
            <person name="Su P."/>
            <person name="Kiefer A.F."/>
            <person name="Nichols A."/>
            <person name="Cepeda A.J."/>
            <person name="Yan W."/>
            <person name="Fan B."/>
            <person name="Jiang Y."/>
            <person name="Adhikari A."/>
            <person name="Zheng C.-J."/>
            <person name="Schuster L."/>
            <person name="Cowan T.M."/>
            <person name="Smanski M.J."/>
            <person name="Chevrette M.G."/>
            <person name="De Carvalho L.P.S."/>
            <person name="Shen B."/>
        </authorList>
    </citation>
    <scope>NUCLEOTIDE SEQUENCE [LARGE SCALE GENOMIC DNA]</scope>
    <source>
        <strain evidence="2 3">NPDC077434</strain>
    </source>
</reference>
<evidence type="ECO:0000256" key="1">
    <source>
        <dbReference type="SAM" id="MobiDB-lite"/>
    </source>
</evidence>
<name>A0ABV3LPR4_9MICO</name>
<proteinExistence type="predicted"/>
<feature type="region of interest" description="Disordered" evidence="1">
    <location>
        <begin position="91"/>
        <end position="110"/>
    </location>
</feature>
<dbReference type="RefSeq" id="WP_366233568.1">
    <property type="nucleotide sequence ID" value="NZ_JBFBMH010000054.1"/>
</dbReference>
<dbReference type="Pfam" id="PF21804">
    <property type="entry name" value="Transposase_29"/>
    <property type="match status" value="1"/>
</dbReference>
<dbReference type="EMBL" id="JBFBMH010000054">
    <property type="protein sequence ID" value="MEW1976758.1"/>
    <property type="molecule type" value="Genomic_DNA"/>
</dbReference>
<comment type="caution">
    <text evidence="2">The sequence shown here is derived from an EMBL/GenBank/DDBJ whole genome shotgun (WGS) entry which is preliminary data.</text>
</comment>
<organism evidence="2 3">
    <name type="scientific">Microbacterium profundi</name>
    <dbReference type="NCBI Taxonomy" id="450380"/>
    <lineage>
        <taxon>Bacteria</taxon>
        <taxon>Bacillati</taxon>
        <taxon>Actinomycetota</taxon>
        <taxon>Actinomycetes</taxon>
        <taxon>Micrococcales</taxon>
        <taxon>Microbacteriaceae</taxon>
        <taxon>Microbacterium</taxon>
    </lineage>
</organism>
<dbReference type="InterPro" id="IPR049343">
    <property type="entry name" value="Transposase_29"/>
</dbReference>
<evidence type="ECO:0000313" key="3">
    <source>
        <dbReference type="Proteomes" id="UP001553715"/>
    </source>
</evidence>
<evidence type="ECO:0000313" key="2">
    <source>
        <dbReference type="EMBL" id="MEW1976758.1"/>
    </source>
</evidence>
<protein>
    <submittedName>
        <fullName evidence="2">Transposase</fullName>
    </submittedName>
</protein>
<gene>
    <name evidence="2" type="ORF">AB0301_17045</name>
</gene>
<dbReference type="Proteomes" id="UP001553715">
    <property type="component" value="Unassembled WGS sequence"/>
</dbReference>
<sequence>MITSQLPLPFAPAGAVELGRAAALVEDADGGRVYVHGFLTQVWSAGDDAGRRLAAVQLVRTQAAGATQVAAAFGIAVSTLWRWHGQAEQGTAELVSQRRGPKGPSKLTGPVVADVRSRRAAGGTIRQIAAAVQIAEGSVRRALSPEFDTVGTGDAPAAAQAAATESTPSTVEVGEDDELVVLAEPTARHGERGLARAGLLGEAPAVFTPAARVPLAGLLLGLPALAATGLLSCANDVYGQLPAGFYGLSTMFLEGVFRALAGQPRAEGAARFAPADLGRVLGMDRAPEVKTIRRKINQLAGRGKAADLLAAMATTHLAAGTNADAVGVVLYVDGHVRAYQGTKKIAKTHLSRLRFPAPATVETWVSDAASDPVLVVMSEPGASLAMELRRLLPELRTAVGDDRRVLVGFDRGGWSPALFAHMNAHGFDVLTWRKGHTPDIPESAFDAVDFVDENGREHAWTLADTMIDLPITGTDNTVTMRQITRLDTKNAKAKQVHLLTTRTDLPAPEIVYRMGSRWRQENYFRYARIHLGLDAHDSYASVADDPDRSVPNPAKRTAHLVAQNTAARAQRERARTDAAFLEAHTPAPGQDTVVITNTAHNTLTAELHAAEEELATARARHRGTPTRVRLGDLAPGQQVLDTETKLIHHAIKIAAFNTTTTIARDIRINTRYARADQEAYTLTRQILASVGDIIPNTTADTLTIRLDPLPTRRETAAAAELCQHLTTTNTTYPGTTLRLRYEIKDHA</sequence>
<accession>A0ABV3LPR4</accession>
<keyword evidence="3" id="KW-1185">Reference proteome</keyword>